<accession>A0ABV4SGM1</accession>
<evidence type="ECO:0000313" key="1">
    <source>
        <dbReference type="EMBL" id="MFA3836113.1"/>
    </source>
</evidence>
<dbReference type="EMBL" id="JBGOSP010000003">
    <property type="protein sequence ID" value="MFA3836113.1"/>
    <property type="molecule type" value="Genomic_DNA"/>
</dbReference>
<sequence>MPVVTAERRPVPRAAGAVGEHCVVLSAEPPWKRSLTVFSRVPPTGAATDFLELPYRSWPYAQAPASPVRAHEDCAGEPAVVR</sequence>
<dbReference type="RefSeq" id="WP_372561985.1">
    <property type="nucleotide sequence ID" value="NZ_JBGOSP010000003.1"/>
</dbReference>
<name>A0ABV4SGM1_9ACTN</name>
<dbReference type="Proteomes" id="UP001571476">
    <property type="component" value="Unassembled WGS sequence"/>
</dbReference>
<protein>
    <submittedName>
        <fullName evidence="1">Uncharacterized protein</fullName>
    </submittedName>
</protein>
<reference evidence="1 2" key="1">
    <citation type="submission" date="2024-08" db="EMBL/GenBank/DDBJ databases">
        <title>Genome sequence of Streptomyces aureus CACIA-1.46HGO.</title>
        <authorList>
            <person name="Evangelista-Martinez Z."/>
        </authorList>
    </citation>
    <scope>NUCLEOTIDE SEQUENCE [LARGE SCALE GENOMIC DNA]</scope>
    <source>
        <strain evidence="1 2">CACIA-1.46HGO</strain>
    </source>
</reference>
<evidence type="ECO:0000313" key="2">
    <source>
        <dbReference type="Proteomes" id="UP001571476"/>
    </source>
</evidence>
<organism evidence="1 2">
    <name type="scientific">Streptomyces aureus</name>
    <dbReference type="NCBI Taxonomy" id="193461"/>
    <lineage>
        <taxon>Bacteria</taxon>
        <taxon>Bacillati</taxon>
        <taxon>Actinomycetota</taxon>
        <taxon>Actinomycetes</taxon>
        <taxon>Kitasatosporales</taxon>
        <taxon>Streptomycetaceae</taxon>
        <taxon>Streptomyces</taxon>
    </lineage>
</organism>
<comment type="caution">
    <text evidence="1">The sequence shown here is derived from an EMBL/GenBank/DDBJ whole genome shotgun (WGS) entry which is preliminary data.</text>
</comment>
<gene>
    <name evidence="1" type="ORF">ACEG43_07975</name>
</gene>
<proteinExistence type="predicted"/>
<keyword evidence="2" id="KW-1185">Reference proteome</keyword>